<gene>
    <name evidence="2" type="ORF">Sradi_3723400</name>
</gene>
<organism evidence="2">
    <name type="scientific">Sesamum radiatum</name>
    <name type="common">Black benniseed</name>
    <dbReference type="NCBI Taxonomy" id="300843"/>
    <lineage>
        <taxon>Eukaryota</taxon>
        <taxon>Viridiplantae</taxon>
        <taxon>Streptophyta</taxon>
        <taxon>Embryophyta</taxon>
        <taxon>Tracheophyta</taxon>
        <taxon>Spermatophyta</taxon>
        <taxon>Magnoliopsida</taxon>
        <taxon>eudicotyledons</taxon>
        <taxon>Gunneridae</taxon>
        <taxon>Pentapetalae</taxon>
        <taxon>asterids</taxon>
        <taxon>lamiids</taxon>
        <taxon>Lamiales</taxon>
        <taxon>Pedaliaceae</taxon>
        <taxon>Sesamum</taxon>
    </lineage>
</organism>
<comment type="caution">
    <text evidence="2">The sequence shown here is derived from an EMBL/GenBank/DDBJ whole genome shotgun (WGS) entry which is preliminary data.</text>
</comment>
<name>A0AAW2PXZ5_SESRA</name>
<reference evidence="2" key="2">
    <citation type="journal article" date="2024" name="Plant">
        <title>Genomic evolution and insights into agronomic trait innovations of Sesamum species.</title>
        <authorList>
            <person name="Miao H."/>
            <person name="Wang L."/>
            <person name="Qu L."/>
            <person name="Liu H."/>
            <person name="Sun Y."/>
            <person name="Le M."/>
            <person name="Wang Q."/>
            <person name="Wei S."/>
            <person name="Zheng Y."/>
            <person name="Lin W."/>
            <person name="Duan Y."/>
            <person name="Cao H."/>
            <person name="Xiong S."/>
            <person name="Wang X."/>
            <person name="Wei L."/>
            <person name="Li C."/>
            <person name="Ma Q."/>
            <person name="Ju M."/>
            <person name="Zhao R."/>
            <person name="Li G."/>
            <person name="Mu C."/>
            <person name="Tian Q."/>
            <person name="Mei H."/>
            <person name="Zhang T."/>
            <person name="Gao T."/>
            <person name="Zhang H."/>
        </authorList>
    </citation>
    <scope>NUCLEOTIDE SEQUENCE</scope>
    <source>
        <strain evidence="2">G02</strain>
    </source>
</reference>
<dbReference type="AlphaFoldDB" id="A0AAW2PXZ5"/>
<dbReference type="InterPro" id="IPR043502">
    <property type="entry name" value="DNA/RNA_pol_sf"/>
</dbReference>
<dbReference type="Pfam" id="PF07727">
    <property type="entry name" value="RVT_2"/>
    <property type="match status" value="1"/>
</dbReference>
<protein>
    <submittedName>
        <fullName evidence="2">Mitochondrial protein</fullName>
    </submittedName>
</protein>
<dbReference type="EMBL" id="JACGWJ010000016">
    <property type="protein sequence ID" value="KAL0360389.1"/>
    <property type="molecule type" value="Genomic_DNA"/>
</dbReference>
<evidence type="ECO:0000259" key="1">
    <source>
        <dbReference type="Pfam" id="PF07727"/>
    </source>
</evidence>
<proteinExistence type="predicted"/>
<dbReference type="SUPFAM" id="SSF56672">
    <property type="entry name" value="DNA/RNA polymerases"/>
    <property type="match status" value="1"/>
</dbReference>
<reference evidence="2" key="1">
    <citation type="submission" date="2020-06" db="EMBL/GenBank/DDBJ databases">
        <authorList>
            <person name="Li T."/>
            <person name="Hu X."/>
            <person name="Zhang T."/>
            <person name="Song X."/>
            <person name="Zhang H."/>
            <person name="Dai N."/>
            <person name="Sheng W."/>
            <person name="Hou X."/>
            <person name="Wei L."/>
        </authorList>
    </citation>
    <scope>NUCLEOTIDE SEQUENCE</scope>
    <source>
        <strain evidence="2">G02</strain>
        <tissue evidence="2">Leaf</tissue>
    </source>
</reference>
<sequence length="372" mass="41470">MFQSHLPREFWANSLLAATHIINKLPSTSLQWESPFELLYKVVAVRTFLAVASGHNWSVHQVDINNAFLHGLLDEDIYLAPPKGSSIPVGKVCKLKRSLYGLKQASRHWNLELTNKLVAFGFKQSQHDHCLFLKDADDSLFSLLVYVDDVLLTNSSEAQIAIVKRFLDSAFTIKDLGPAKYFLGLEIDRSVAGISITQHKFIRDIICDTGLLSGKPASTPLPVGVKLSAFDSPALYDPESYRILLLLDPLLRQNTAVWVPLLANSSGFLTCFRILDFLSLLRSLCIATIRQLLTLLRTQCSMSAQNTWRSIVCDHYKAGFLLPCYIAGKLQLADIFTKLLLRLAFTDALAKLGLFYPSVGGGDEEIEVAWVI</sequence>
<dbReference type="InterPro" id="IPR013103">
    <property type="entry name" value="RVT_2"/>
</dbReference>
<evidence type="ECO:0000313" key="2">
    <source>
        <dbReference type="EMBL" id="KAL0360389.1"/>
    </source>
</evidence>
<accession>A0AAW2PXZ5</accession>
<feature type="domain" description="Reverse transcriptase Ty1/copia-type" evidence="1">
    <location>
        <begin position="41"/>
        <end position="221"/>
    </location>
</feature>